<accession>A0AAV7KDF7</accession>
<feature type="region of interest" description="Disordered" evidence="1">
    <location>
        <begin position="123"/>
        <end position="143"/>
    </location>
</feature>
<evidence type="ECO:0000256" key="1">
    <source>
        <dbReference type="SAM" id="MobiDB-lite"/>
    </source>
</evidence>
<gene>
    <name evidence="2" type="ORF">LOD99_14762</name>
</gene>
<sequence>MILSLNVSILFCCNSSLIFKPSSDNFDYFIKFATKLSMADFPRKSNRLQIKARNKRAVNRGLEYNFSTEQDEEISNGQDRIIDNFELDSIIRKPTNNFLRVHNSYCTYDCGKYDGYDEDFIDDGESNGYSSQEDSTSDEIENRRSRILRFDSSSDAEMEQSDFQFNDSSIHTQTDSDISLLRTPCKDLVRGGKNGLKREKARCTISHSDEDIMTSARKQKISVLSSSTDSEIEATLDSPSLRTPSVRAINLQAKMSNNREEKFANFKANRLKSKRAIEEKSPPVSSIANFGLMEKTLREEARVLPSAHQKLSSMSPNRGLIGDNSDYSGDADEYETSYMEALNHTKQMVAEDEPIPTSSKIFNEPTQPLVFEFSDNTAFIEDTVMPVESLSIKQQLFSCFDSKTDNIKPKKISINTATQMDSEYDIDSYEYPAILSAYDITMEELIDFSPVELTNSISDYSKIPIDVCETIGIHSSNELGCSNLKTCKNLYENK</sequence>
<evidence type="ECO:0000313" key="3">
    <source>
        <dbReference type="Proteomes" id="UP001165289"/>
    </source>
</evidence>
<organism evidence="2 3">
    <name type="scientific">Oopsacas minuta</name>
    <dbReference type="NCBI Taxonomy" id="111878"/>
    <lineage>
        <taxon>Eukaryota</taxon>
        <taxon>Metazoa</taxon>
        <taxon>Porifera</taxon>
        <taxon>Hexactinellida</taxon>
        <taxon>Hexasterophora</taxon>
        <taxon>Lyssacinosida</taxon>
        <taxon>Leucopsacidae</taxon>
        <taxon>Oopsacas</taxon>
    </lineage>
</organism>
<name>A0AAV7KDF7_9METZ</name>
<protein>
    <submittedName>
        <fullName evidence="2">Uncharacterized protein</fullName>
    </submittedName>
</protein>
<dbReference type="EMBL" id="JAKMXF010000066">
    <property type="protein sequence ID" value="KAI6659086.1"/>
    <property type="molecule type" value="Genomic_DNA"/>
</dbReference>
<reference evidence="2 3" key="1">
    <citation type="journal article" date="2023" name="BMC Biol.">
        <title>The compact genome of the sponge Oopsacas minuta (Hexactinellida) is lacking key metazoan core genes.</title>
        <authorList>
            <person name="Santini S."/>
            <person name="Schenkelaars Q."/>
            <person name="Jourda C."/>
            <person name="Duchesne M."/>
            <person name="Belahbib H."/>
            <person name="Rocher C."/>
            <person name="Selva M."/>
            <person name="Riesgo A."/>
            <person name="Vervoort M."/>
            <person name="Leys S.P."/>
            <person name="Kodjabachian L."/>
            <person name="Le Bivic A."/>
            <person name="Borchiellini C."/>
            <person name="Claverie J.M."/>
            <person name="Renard E."/>
        </authorList>
    </citation>
    <scope>NUCLEOTIDE SEQUENCE [LARGE SCALE GENOMIC DNA]</scope>
    <source>
        <strain evidence="2">SPO-2</strain>
    </source>
</reference>
<proteinExistence type="predicted"/>
<evidence type="ECO:0000313" key="2">
    <source>
        <dbReference type="EMBL" id="KAI6659086.1"/>
    </source>
</evidence>
<comment type="caution">
    <text evidence="2">The sequence shown here is derived from an EMBL/GenBank/DDBJ whole genome shotgun (WGS) entry which is preliminary data.</text>
</comment>
<keyword evidence="3" id="KW-1185">Reference proteome</keyword>
<dbReference type="Proteomes" id="UP001165289">
    <property type="component" value="Unassembled WGS sequence"/>
</dbReference>
<dbReference type="AlphaFoldDB" id="A0AAV7KDF7"/>